<keyword evidence="4" id="KW-1185">Reference proteome</keyword>
<reference evidence="3 4" key="1">
    <citation type="submission" date="2021-03" db="EMBL/GenBank/DDBJ databases">
        <authorList>
            <person name="Kim M.K."/>
        </authorList>
    </citation>
    <scope>NUCLEOTIDE SEQUENCE [LARGE SCALE GENOMIC DNA]</scope>
    <source>
        <strain evidence="3 4">BT442</strain>
    </source>
</reference>
<keyword evidence="2" id="KW-0812">Transmembrane</keyword>
<gene>
    <name evidence="3" type="ORF">J4E00_00700</name>
</gene>
<dbReference type="EMBL" id="JAGETZ010000001">
    <property type="protein sequence ID" value="MBO2007548.1"/>
    <property type="molecule type" value="Genomic_DNA"/>
</dbReference>
<name>A0ABS3Q958_9BACT</name>
<feature type="region of interest" description="Disordered" evidence="1">
    <location>
        <begin position="137"/>
        <end position="169"/>
    </location>
</feature>
<organism evidence="3 4">
    <name type="scientific">Hymenobacter negativus</name>
    <dbReference type="NCBI Taxonomy" id="2795026"/>
    <lineage>
        <taxon>Bacteria</taxon>
        <taxon>Pseudomonadati</taxon>
        <taxon>Bacteroidota</taxon>
        <taxon>Cytophagia</taxon>
        <taxon>Cytophagales</taxon>
        <taxon>Hymenobacteraceae</taxon>
        <taxon>Hymenobacter</taxon>
    </lineage>
</organism>
<evidence type="ECO:0000256" key="1">
    <source>
        <dbReference type="SAM" id="MobiDB-lite"/>
    </source>
</evidence>
<evidence type="ECO:0000256" key="2">
    <source>
        <dbReference type="SAM" id="Phobius"/>
    </source>
</evidence>
<evidence type="ECO:0000313" key="4">
    <source>
        <dbReference type="Proteomes" id="UP000664369"/>
    </source>
</evidence>
<feature type="transmembrane region" description="Helical" evidence="2">
    <location>
        <begin position="61"/>
        <end position="78"/>
    </location>
</feature>
<keyword evidence="2" id="KW-1133">Transmembrane helix</keyword>
<evidence type="ECO:0000313" key="3">
    <source>
        <dbReference type="EMBL" id="MBO2007548.1"/>
    </source>
</evidence>
<proteinExistence type="predicted"/>
<sequence length="169" mass="18134">MMGPRFPNLELLAVALAGLSGLIEKHVWSPAYTYYLLLVLVVLDVLTNNLVLGKRLVPRNLVLRLAAYTVILAFAHGFSANEPGLFFLSQLAMAPFVIVHLRRLIISFGKLDLVDGDVATLLSKRITRADEAAAEAATKPAATALEEPTPAPEPLALPEESTAASPLVP</sequence>
<evidence type="ECO:0008006" key="5">
    <source>
        <dbReference type="Google" id="ProtNLM"/>
    </source>
</evidence>
<feature type="transmembrane region" description="Helical" evidence="2">
    <location>
        <begin position="84"/>
        <end position="101"/>
    </location>
</feature>
<dbReference type="RefSeq" id="WP_208173086.1">
    <property type="nucleotide sequence ID" value="NZ_JAGETZ010000001.1"/>
</dbReference>
<protein>
    <recommendedName>
        <fullName evidence="5">Holin</fullName>
    </recommendedName>
</protein>
<feature type="compositionally biased region" description="Low complexity" evidence="1">
    <location>
        <begin position="137"/>
        <end position="148"/>
    </location>
</feature>
<keyword evidence="2" id="KW-0472">Membrane</keyword>
<feature type="compositionally biased region" description="Low complexity" evidence="1">
    <location>
        <begin position="156"/>
        <end position="169"/>
    </location>
</feature>
<accession>A0ABS3Q958</accession>
<feature type="transmembrane region" description="Helical" evidence="2">
    <location>
        <begin position="31"/>
        <end position="52"/>
    </location>
</feature>
<dbReference type="Proteomes" id="UP000664369">
    <property type="component" value="Unassembled WGS sequence"/>
</dbReference>
<comment type="caution">
    <text evidence="3">The sequence shown here is derived from an EMBL/GenBank/DDBJ whole genome shotgun (WGS) entry which is preliminary data.</text>
</comment>